<name>A0A8H6XX13_9AGAR</name>
<dbReference type="EMBL" id="JACAZI010000010">
    <property type="protein sequence ID" value="KAF7349815.1"/>
    <property type="molecule type" value="Genomic_DNA"/>
</dbReference>
<gene>
    <name evidence="1" type="ORF">MVEN_01281700</name>
</gene>
<proteinExistence type="predicted"/>
<protein>
    <submittedName>
        <fullName evidence="1">Uncharacterized protein</fullName>
    </submittedName>
</protein>
<comment type="caution">
    <text evidence="1">The sequence shown here is derived from an EMBL/GenBank/DDBJ whole genome shotgun (WGS) entry which is preliminary data.</text>
</comment>
<dbReference type="Proteomes" id="UP000620124">
    <property type="component" value="Unassembled WGS sequence"/>
</dbReference>
<evidence type="ECO:0000313" key="1">
    <source>
        <dbReference type="EMBL" id="KAF7349815.1"/>
    </source>
</evidence>
<organism evidence="1 2">
    <name type="scientific">Mycena venus</name>
    <dbReference type="NCBI Taxonomy" id="2733690"/>
    <lineage>
        <taxon>Eukaryota</taxon>
        <taxon>Fungi</taxon>
        <taxon>Dikarya</taxon>
        <taxon>Basidiomycota</taxon>
        <taxon>Agaricomycotina</taxon>
        <taxon>Agaricomycetes</taxon>
        <taxon>Agaricomycetidae</taxon>
        <taxon>Agaricales</taxon>
        <taxon>Marasmiineae</taxon>
        <taxon>Mycenaceae</taxon>
        <taxon>Mycena</taxon>
    </lineage>
</organism>
<keyword evidence="2" id="KW-1185">Reference proteome</keyword>
<accession>A0A8H6XX13</accession>
<reference evidence="1" key="1">
    <citation type="submission" date="2020-05" db="EMBL/GenBank/DDBJ databases">
        <title>Mycena genomes resolve the evolution of fungal bioluminescence.</title>
        <authorList>
            <person name="Tsai I.J."/>
        </authorList>
    </citation>
    <scope>NUCLEOTIDE SEQUENCE</scope>
    <source>
        <strain evidence="1">CCC161011</strain>
    </source>
</reference>
<sequence length="200" mass="21337">MEFISAVFGSRVNDHPTVDSLPCINDRALEETLALIQCPAACLCPEISPRLNALAGHCPTLHSCDLKLLLSHTEQEVLLAARATPPPPPHFALFADPTSPGPASRMHAGRDTTPASQALLMLTKQAQRLSRPVNFLPVAAPLPSALSHPAPCPYSSSHNIGNAVFSASANAHPALLPFEFEQYAQHFRQLQHLGSPPALG</sequence>
<evidence type="ECO:0000313" key="2">
    <source>
        <dbReference type="Proteomes" id="UP000620124"/>
    </source>
</evidence>
<dbReference type="AlphaFoldDB" id="A0A8H6XX13"/>